<proteinExistence type="predicted"/>
<feature type="region of interest" description="Disordered" evidence="1">
    <location>
        <begin position="346"/>
        <end position="367"/>
    </location>
</feature>
<evidence type="ECO:0000256" key="2">
    <source>
        <dbReference type="SAM" id="SignalP"/>
    </source>
</evidence>
<accession>A0ABN2AG20</accession>
<dbReference type="RefSeq" id="WP_181411140.1">
    <property type="nucleotide sequence ID" value="NZ_BAAAOR010000015.1"/>
</dbReference>
<dbReference type="InterPro" id="IPR013783">
    <property type="entry name" value="Ig-like_fold"/>
</dbReference>
<reference evidence="3 4" key="1">
    <citation type="journal article" date="2019" name="Int. J. Syst. Evol. Microbiol.">
        <title>The Global Catalogue of Microorganisms (GCM) 10K type strain sequencing project: providing services to taxonomists for standard genome sequencing and annotation.</title>
        <authorList>
            <consortium name="The Broad Institute Genomics Platform"/>
            <consortium name="The Broad Institute Genome Sequencing Center for Infectious Disease"/>
            <person name="Wu L."/>
            <person name="Ma J."/>
        </authorList>
    </citation>
    <scope>NUCLEOTIDE SEQUENCE [LARGE SCALE GENOMIC DNA]</scope>
    <source>
        <strain evidence="3 4">JCM 14942</strain>
    </source>
</reference>
<comment type="caution">
    <text evidence="3">The sequence shown here is derived from an EMBL/GenBank/DDBJ whole genome shotgun (WGS) entry which is preliminary data.</text>
</comment>
<sequence length="466" mass="48439">MRSPTRPFLHAPALALSTVLLAVLAVLASLAPAHALDDDDPTDPGGPALRFTKLQMGASPAYGGRQGLLFTTNYSAQETVATVYYTPSNDTPLTDVLATSDKEGTISWPTSPRFKPGSYSVTLEVVKESSSVTSSRLTFTVSKAGVTSIAAVDDLRVAQYRPVDLSLTVSSTAADAPLRGAYTLLAKPVGGGPDVSVKEGGYEGAGPHVLSLQQFAATHPGVWELYFLTSETDLLAFGSTRVARLEVLPSRVPTALALDPGTTTHEYGDPSAAISASLTSGFDVAGLAGRVRLLDRGVPTGDEVEVTGPGTVTFPLGALAVGEHSLSLEFLGNDVFEGSASPARAVTVTKPGEQDPDPEPDHADGPAKTTFAAQVTGRVKLKRARRVAVVKAAVVAPGRAAPLAGQVQVLVGKKVVRTVDIAATNGVVKVKVKGLKPGKRKITVRYLGAPDVVAAAAKWKVKVPRR</sequence>
<feature type="signal peptide" evidence="2">
    <location>
        <begin position="1"/>
        <end position="35"/>
    </location>
</feature>
<evidence type="ECO:0000256" key="1">
    <source>
        <dbReference type="SAM" id="MobiDB-lite"/>
    </source>
</evidence>
<organism evidence="3 4">
    <name type="scientific">Nocardioides humi</name>
    <dbReference type="NCBI Taxonomy" id="449461"/>
    <lineage>
        <taxon>Bacteria</taxon>
        <taxon>Bacillati</taxon>
        <taxon>Actinomycetota</taxon>
        <taxon>Actinomycetes</taxon>
        <taxon>Propionibacteriales</taxon>
        <taxon>Nocardioidaceae</taxon>
        <taxon>Nocardioides</taxon>
    </lineage>
</organism>
<feature type="chain" id="PRO_5045826649" description="Ig-like domain (Group 3)" evidence="2">
    <location>
        <begin position="36"/>
        <end position="466"/>
    </location>
</feature>
<evidence type="ECO:0000313" key="3">
    <source>
        <dbReference type="EMBL" id="GAA1517692.1"/>
    </source>
</evidence>
<evidence type="ECO:0000313" key="4">
    <source>
        <dbReference type="Proteomes" id="UP001500842"/>
    </source>
</evidence>
<gene>
    <name evidence="3" type="ORF">GCM10009788_22280</name>
</gene>
<keyword evidence="2" id="KW-0732">Signal</keyword>
<evidence type="ECO:0008006" key="5">
    <source>
        <dbReference type="Google" id="ProtNLM"/>
    </source>
</evidence>
<protein>
    <recommendedName>
        <fullName evidence="5">Ig-like domain (Group 3)</fullName>
    </recommendedName>
</protein>
<dbReference type="Proteomes" id="UP001500842">
    <property type="component" value="Unassembled WGS sequence"/>
</dbReference>
<dbReference type="EMBL" id="BAAAOR010000015">
    <property type="protein sequence ID" value="GAA1517692.1"/>
    <property type="molecule type" value="Genomic_DNA"/>
</dbReference>
<name>A0ABN2AG20_9ACTN</name>
<dbReference type="Gene3D" id="2.60.40.10">
    <property type="entry name" value="Immunoglobulins"/>
    <property type="match status" value="1"/>
</dbReference>
<keyword evidence="4" id="KW-1185">Reference proteome</keyword>